<evidence type="ECO:0000259" key="1">
    <source>
        <dbReference type="PROSITE" id="PS50075"/>
    </source>
</evidence>
<dbReference type="eggNOG" id="COG0236">
    <property type="taxonomic scope" value="Bacteria"/>
</dbReference>
<dbReference type="SUPFAM" id="SSF47336">
    <property type="entry name" value="ACP-like"/>
    <property type="match status" value="1"/>
</dbReference>
<dbReference type="PROSITE" id="PS50075">
    <property type="entry name" value="CARRIER"/>
    <property type="match status" value="1"/>
</dbReference>
<reference evidence="2 3" key="1">
    <citation type="journal article" date="2011" name="Stand. Genomic Sci.">
        <title>Complete genome sequence of Rhodospirillum rubrum type strain (S1).</title>
        <authorList>
            <person name="Munk A.C."/>
            <person name="Copeland A."/>
            <person name="Lucas S."/>
            <person name="Lapidus A."/>
            <person name="Del Rio T.G."/>
            <person name="Barry K."/>
            <person name="Detter J.C."/>
            <person name="Hammon N."/>
            <person name="Israni S."/>
            <person name="Pitluck S."/>
            <person name="Brettin T."/>
            <person name="Bruce D."/>
            <person name="Han C."/>
            <person name="Tapia R."/>
            <person name="Gilna P."/>
            <person name="Schmutz J."/>
            <person name="Larimer F."/>
            <person name="Land M."/>
            <person name="Kyrpides N.C."/>
            <person name="Mavromatis K."/>
            <person name="Richardson P."/>
            <person name="Rohde M."/>
            <person name="Goker M."/>
            <person name="Klenk H.P."/>
            <person name="Zhang Y."/>
            <person name="Roberts G.P."/>
            <person name="Reslewic S."/>
            <person name="Schwartz D.C."/>
        </authorList>
    </citation>
    <scope>NUCLEOTIDE SEQUENCE [LARGE SCALE GENOMIC DNA]</scope>
    <source>
        <strain evidence="3">ATCC 11170 / ATH 1.1.1 / DSM 467 / LMG 4362 / NCIMB 8255 / S1</strain>
    </source>
</reference>
<dbReference type="PATRIC" id="fig|269796.9.peg.3235"/>
<protein>
    <recommendedName>
        <fullName evidence="1">Carrier domain-containing protein</fullName>
    </recommendedName>
</protein>
<dbReference type="AlphaFoldDB" id="Q2RPM8"/>
<organism evidence="2 3">
    <name type="scientific">Rhodospirillum rubrum (strain ATCC 11170 / ATH 1.1.1 / DSM 467 / LMG 4362 / NCIMB 8255 / S1)</name>
    <dbReference type="NCBI Taxonomy" id="269796"/>
    <lineage>
        <taxon>Bacteria</taxon>
        <taxon>Pseudomonadati</taxon>
        <taxon>Pseudomonadota</taxon>
        <taxon>Alphaproteobacteria</taxon>
        <taxon>Rhodospirillales</taxon>
        <taxon>Rhodospirillaceae</taxon>
        <taxon>Rhodospirillum</taxon>
    </lineage>
</organism>
<dbReference type="EnsemblBacteria" id="ABC23917">
    <property type="protein sequence ID" value="ABC23917"/>
    <property type="gene ID" value="Rru_A3122"/>
</dbReference>
<dbReference type="STRING" id="269796.Rru_A3122"/>
<dbReference type="RefSeq" id="WP_011390870.1">
    <property type="nucleotide sequence ID" value="NC_007643.1"/>
</dbReference>
<dbReference type="InterPro" id="IPR036736">
    <property type="entry name" value="ACP-like_sf"/>
</dbReference>
<sequence length="94" mass="9732">MTTPGAPLGTAPSPTAGIVIALLRETLQIGERADGLTAESCLLGAIPELDSMAIAALLMGLEDRFKIVIEDGDISAATFETVGTLCRFVEEKVG</sequence>
<dbReference type="KEGG" id="rru:Rru_A3122"/>
<feature type="domain" description="Carrier" evidence="1">
    <location>
        <begin position="13"/>
        <end position="93"/>
    </location>
</feature>
<evidence type="ECO:0000313" key="3">
    <source>
        <dbReference type="Proteomes" id="UP000001929"/>
    </source>
</evidence>
<gene>
    <name evidence="2" type="ordered locus">Rru_A3122</name>
</gene>
<dbReference type="Gene3D" id="1.10.1200.10">
    <property type="entry name" value="ACP-like"/>
    <property type="match status" value="1"/>
</dbReference>
<dbReference type="InterPro" id="IPR009081">
    <property type="entry name" value="PP-bd_ACP"/>
</dbReference>
<dbReference type="HOGENOM" id="CLU_108696_8_1_5"/>
<name>Q2RPM8_RHORT</name>
<keyword evidence="3" id="KW-1185">Reference proteome</keyword>
<dbReference type="Proteomes" id="UP000001929">
    <property type="component" value="Chromosome"/>
</dbReference>
<evidence type="ECO:0000313" key="2">
    <source>
        <dbReference type="EMBL" id="ABC23917.1"/>
    </source>
</evidence>
<proteinExistence type="predicted"/>
<accession>Q2RPM8</accession>
<dbReference type="EMBL" id="CP000230">
    <property type="protein sequence ID" value="ABC23917.1"/>
    <property type="molecule type" value="Genomic_DNA"/>
</dbReference>